<gene>
    <name evidence="2" type="ORF">CRV04_05060</name>
</gene>
<dbReference type="PROSITE" id="PS50075">
    <property type="entry name" value="CARRIER"/>
    <property type="match status" value="1"/>
</dbReference>
<feature type="domain" description="Carrier" evidence="1">
    <location>
        <begin position="7"/>
        <end position="88"/>
    </location>
</feature>
<dbReference type="SUPFAM" id="SSF47336">
    <property type="entry name" value="ACP-like"/>
    <property type="match status" value="1"/>
</dbReference>
<dbReference type="Proteomes" id="UP000290657">
    <property type="component" value="Unassembled WGS sequence"/>
</dbReference>
<dbReference type="InterPro" id="IPR009081">
    <property type="entry name" value="PP-bd_ACP"/>
</dbReference>
<dbReference type="EMBL" id="PDKN01000003">
    <property type="protein sequence ID" value="RXJ57878.1"/>
    <property type="molecule type" value="Genomic_DNA"/>
</dbReference>
<evidence type="ECO:0000313" key="3">
    <source>
        <dbReference type="Proteomes" id="UP000290657"/>
    </source>
</evidence>
<sequence>MIGSQDDQLKLELKQLIIEECDKDIEPQQITDDEVLFGSDSQLELDSMDALQISMALHKKYGINTNDSKVLRKIMESINTLADYIQPK</sequence>
<keyword evidence="3" id="KW-1185">Reference proteome</keyword>
<evidence type="ECO:0000259" key="1">
    <source>
        <dbReference type="PROSITE" id="PS50075"/>
    </source>
</evidence>
<accession>A0A4Q0XQL2</accession>
<dbReference type="Gene3D" id="1.10.1200.10">
    <property type="entry name" value="ACP-like"/>
    <property type="match status" value="1"/>
</dbReference>
<evidence type="ECO:0000313" key="2">
    <source>
        <dbReference type="EMBL" id="RXJ57878.1"/>
    </source>
</evidence>
<proteinExistence type="predicted"/>
<dbReference type="InterPro" id="IPR036736">
    <property type="entry name" value="ACP-like_sf"/>
</dbReference>
<protein>
    <submittedName>
        <fullName evidence="2">Acyl carrier protein</fullName>
    </submittedName>
</protein>
<dbReference type="AlphaFoldDB" id="A0A4Q0XQL2"/>
<organism evidence="2 3">
    <name type="scientific">Candidatus Marinarcus aquaticus</name>
    <dbReference type="NCBI Taxonomy" id="2044504"/>
    <lineage>
        <taxon>Bacteria</taxon>
        <taxon>Pseudomonadati</taxon>
        <taxon>Campylobacterota</taxon>
        <taxon>Epsilonproteobacteria</taxon>
        <taxon>Campylobacterales</taxon>
        <taxon>Arcobacteraceae</taxon>
        <taxon>Candidatus Marinarcus</taxon>
    </lineage>
</organism>
<reference evidence="2 3" key="1">
    <citation type="submission" date="2017-10" db="EMBL/GenBank/DDBJ databases">
        <title>Genomics of the genus Arcobacter.</title>
        <authorList>
            <person name="Perez-Cataluna A."/>
            <person name="Figueras M.J."/>
        </authorList>
    </citation>
    <scope>NUCLEOTIDE SEQUENCE [LARGE SCALE GENOMIC DNA]</scope>
    <source>
        <strain evidence="2 3">CECT 8987</strain>
    </source>
</reference>
<dbReference type="OrthoDB" id="9803943at2"/>
<name>A0A4Q0XQL2_9BACT</name>
<dbReference type="RefSeq" id="WP_128995741.1">
    <property type="nucleotide sequence ID" value="NZ_PDKN01000003.1"/>
</dbReference>
<comment type="caution">
    <text evidence="2">The sequence shown here is derived from an EMBL/GenBank/DDBJ whole genome shotgun (WGS) entry which is preliminary data.</text>
</comment>
<dbReference type="Pfam" id="PF00550">
    <property type="entry name" value="PP-binding"/>
    <property type="match status" value="1"/>
</dbReference>